<dbReference type="PANTHER" id="PTHR22035">
    <property type="entry name" value="COILED-COIL DOMAIN-CONTAINING PROTEIN 7"/>
    <property type="match status" value="1"/>
</dbReference>
<keyword evidence="1" id="KW-0175">Coiled coil</keyword>
<evidence type="ECO:0008006" key="5">
    <source>
        <dbReference type="Google" id="ProtNLM"/>
    </source>
</evidence>
<feature type="region of interest" description="Disordered" evidence="2">
    <location>
        <begin position="329"/>
        <end position="362"/>
    </location>
</feature>
<evidence type="ECO:0000256" key="2">
    <source>
        <dbReference type="SAM" id="MobiDB-lite"/>
    </source>
</evidence>
<dbReference type="AlphaFoldDB" id="A0A8D2DWG8"/>
<organism evidence="3 4">
    <name type="scientific">Sciurus vulgaris</name>
    <name type="common">Eurasian red squirrel</name>
    <dbReference type="NCBI Taxonomy" id="55149"/>
    <lineage>
        <taxon>Eukaryota</taxon>
        <taxon>Metazoa</taxon>
        <taxon>Chordata</taxon>
        <taxon>Craniata</taxon>
        <taxon>Vertebrata</taxon>
        <taxon>Euteleostomi</taxon>
        <taxon>Mammalia</taxon>
        <taxon>Eutheria</taxon>
        <taxon>Euarchontoglires</taxon>
        <taxon>Glires</taxon>
        <taxon>Rodentia</taxon>
        <taxon>Sciuromorpha</taxon>
        <taxon>Sciuridae</taxon>
        <taxon>Sciurinae</taxon>
        <taxon>Sciurini</taxon>
        <taxon>Sciurus</taxon>
    </lineage>
</organism>
<sequence>MKPAKKLQSSNNKLASVTEFSKKKEVLNLPFSPNPKENRGAKSVRDRIEPMVLRSPPTGESVVRYALPIPSSKTKELIAEDEMIRNITKHLKMVVSALEESYGFGVESRAKPVVKSGEKDSPLSVGDDMNSFLVNCSQFAVQLEEAVKEERNILESLFKWFQRQVNQMEELSKDYSLLEADLLAPEKTVTLNISKVVTQMQKLEELKNQLTQRPKYALKDTPCKPIDDKENLPVSADSCENIRQKIEEFIKTHSIEDVLDVSETETHTASVTKRLNVVLKVFENQSNMLKRAVSDQGLLEAKYKQMQNDFKLLSEEKSVLENELHKLKDTEKKHTSDRTKKTVKIEKKKDKEKSEDSERRLSYSSQLKIKEDLFQVQKRACLETENKVLQEQLKQALQEAERSKLQLDRFLNQGVEFLKSEGKTKTMEMGSDKTQSEYSKTMPLDRETRAAFVSNSGGQMTTDIIQEISVVQNQRPIEERS</sequence>
<feature type="region of interest" description="Disordered" evidence="2">
    <location>
        <begin position="423"/>
        <end position="445"/>
    </location>
</feature>
<feature type="coiled-coil region" evidence="1">
    <location>
        <begin position="161"/>
        <end position="213"/>
    </location>
</feature>
<reference evidence="3" key="2">
    <citation type="submission" date="2025-09" db="UniProtKB">
        <authorList>
            <consortium name="Ensembl"/>
        </authorList>
    </citation>
    <scope>IDENTIFICATION</scope>
</reference>
<dbReference type="Ensembl" id="ENSSVLT00005033303.1">
    <property type="protein sequence ID" value="ENSSVLP00005029987.1"/>
    <property type="gene ID" value="ENSSVLG00005023536.1"/>
</dbReference>
<reference evidence="3" key="1">
    <citation type="submission" date="2025-08" db="UniProtKB">
        <authorList>
            <consortium name="Ensembl"/>
        </authorList>
    </citation>
    <scope>IDENTIFICATION</scope>
</reference>
<feature type="coiled-coil region" evidence="1">
    <location>
        <begin position="379"/>
        <end position="413"/>
    </location>
</feature>
<keyword evidence="4" id="KW-1185">Reference proteome</keyword>
<dbReference type="PANTHER" id="PTHR22035:SF4">
    <property type="entry name" value="COILED-COIL DOMAIN-CONTAINING PROTEIN 7"/>
    <property type="match status" value="1"/>
</dbReference>
<dbReference type="GeneTree" id="ENSGT00390000009751"/>
<evidence type="ECO:0000313" key="4">
    <source>
        <dbReference type="Proteomes" id="UP000694564"/>
    </source>
</evidence>
<evidence type="ECO:0000256" key="1">
    <source>
        <dbReference type="SAM" id="Coils"/>
    </source>
</evidence>
<proteinExistence type="predicted"/>
<evidence type="ECO:0000313" key="3">
    <source>
        <dbReference type="Ensembl" id="ENSSVLP00005029987.1"/>
    </source>
</evidence>
<protein>
    <recommendedName>
        <fullName evidence="5">Coiled-coil domain-containing protein 7</fullName>
    </recommendedName>
</protein>
<feature type="compositionally biased region" description="Basic and acidic residues" evidence="2">
    <location>
        <begin position="423"/>
        <end position="435"/>
    </location>
</feature>
<dbReference type="Proteomes" id="UP000694564">
    <property type="component" value="Chromosome 12"/>
</dbReference>
<dbReference type="Pfam" id="PF15368">
    <property type="entry name" value="BioT2"/>
    <property type="match status" value="1"/>
</dbReference>
<name>A0A8D2DWG8_SCIVU</name>
<dbReference type="InterPro" id="IPR029272">
    <property type="entry name" value="CCDC7"/>
</dbReference>
<accession>A0A8D2DWG8</accession>
<feature type="compositionally biased region" description="Basic and acidic residues" evidence="2">
    <location>
        <begin position="329"/>
        <end position="361"/>
    </location>
</feature>